<dbReference type="EMBL" id="CM001377">
    <property type="protein sequence ID" value="EHM10596.1"/>
    <property type="molecule type" value="Genomic_DNA"/>
</dbReference>
<gene>
    <name evidence="1" type="ORF">TheveDRAFT_1478</name>
</gene>
<keyword evidence="2" id="KW-1185">Reference proteome</keyword>
<accession>H0UPG5</accession>
<dbReference type="HOGENOM" id="CLU_104927_0_0_0"/>
<reference evidence="1 2" key="1">
    <citation type="submission" date="2011-10" db="EMBL/GenBank/DDBJ databases">
        <title>The Noncontiguous Finished genome of Thermanaerovibrio velox DSM 12556.</title>
        <authorList>
            <consortium name="US DOE Joint Genome Institute (JGI-PGF)"/>
            <person name="Lucas S."/>
            <person name="Copeland A."/>
            <person name="Lapidus A."/>
            <person name="Glavina del Rio T."/>
            <person name="Dalin E."/>
            <person name="Tice H."/>
            <person name="Bruce D."/>
            <person name="Goodwin L."/>
            <person name="Pitluck S."/>
            <person name="Peters L."/>
            <person name="Mikhailova N."/>
            <person name="Teshima H."/>
            <person name="Kyrpides N."/>
            <person name="Mavromatis K."/>
            <person name="Ivanova N."/>
            <person name="Markowitz V."/>
            <person name="Cheng J.-F."/>
            <person name="Hugenholtz P."/>
            <person name="Woyke T."/>
            <person name="Wu D."/>
            <person name="Spring S."/>
            <person name="Brambilla E.-M."/>
            <person name="Klenk H.-P."/>
            <person name="Eisen J.A."/>
        </authorList>
    </citation>
    <scope>NUCLEOTIDE SEQUENCE [LARGE SCALE GENOMIC DNA]</scope>
    <source>
        <strain evidence="1 2">DSM 12556</strain>
    </source>
</reference>
<dbReference type="AlphaFoldDB" id="H0UPG5"/>
<dbReference type="InterPro" id="IPR044036">
    <property type="entry name" value="DUF5752"/>
</dbReference>
<name>H0UPG5_9BACT</name>
<dbReference type="Pfam" id="PF19027">
    <property type="entry name" value="DUF5752"/>
    <property type="match status" value="1"/>
</dbReference>
<evidence type="ECO:0000313" key="1">
    <source>
        <dbReference type="EMBL" id="EHM10596.1"/>
    </source>
</evidence>
<dbReference type="STRING" id="926567.TheveDRAFT_1478"/>
<organism evidence="1 2">
    <name type="scientific">Thermanaerovibrio velox DSM 12556</name>
    <dbReference type="NCBI Taxonomy" id="926567"/>
    <lineage>
        <taxon>Bacteria</taxon>
        <taxon>Thermotogati</taxon>
        <taxon>Synergistota</taxon>
        <taxon>Synergistia</taxon>
        <taxon>Synergistales</taxon>
        <taxon>Synergistaceae</taxon>
        <taxon>Thermanaerovibrio</taxon>
    </lineage>
</organism>
<dbReference type="Proteomes" id="UP000005730">
    <property type="component" value="Chromosome"/>
</dbReference>
<sequence>MPSFTEFSIKSCSMIVQSAGHSAHSLKELRDGVEAVPPQSLIYHFYGYLMRPRAEQLHHNDLAAWVSQSVGEQASAERLDALNPSYFPSIEDLREAILDVLDEPVTSGAFLGWAMARSRFYFLMATTLVFQTGLSAKDPSELADKLSLCHPASAFYHFVDARLRTGCGDDFSLWLLSCGIPQEEVSGLMSIDPYLMSLQTLKDRIVEELGLIGRRYRS</sequence>
<protein>
    <submittedName>
        <fullName evidence="1">Uncharacterized protein</fullName>
    </submittedName>
</protein>
<evidence type="ECO:0000313" key="2">
    <source>
        <dbReference type="Proteomes" id="UP000005730"/>
    </source>
</evidence>
<proteinExistence type="predicted"/>
<dbReference type="eggNOG" id="COG0438">
    <property type="taxonomic scope" value="Bacteria"/>
</dbReference>